<keyword evidence="7" id="KW-0547">Nucleotide-binding</keyword>
<proteinExistence type="predicted"/>
<organism evidence="15 16">
    <name type="scientific">Geoglobus acetivorans</name>
    <dbReference type="NCBI Taxonomy" id="565033"/>
    <lineage>
        <taxon>Archaea</taxon>
        <taxon>Methanobacteriati</taxon>
        <taxon>Methanobacteriota</taxon>
        <taxon>Archaeoglobi</taxon>
        <taxon>Archaeoglobales</taxon>
        <taxon>Archaeoglobaceae</taxon>
        <taxon>Geoglobus</taxon>
    </lineage>
</organism>
<reference evidence="15 16" key="1">
    <citation type="submission" date="2021-11" db="EMBL/GenBank/DDBJ databases">
        <title>Whole genome of Geoglobus acetivorans.</title>
        <authorList>
            <person name="Liu D."/>
        </authorList>
    </citation>
    <scope>NUCLEOTIDE SEQUENCE [LARGE SCALE GENOMIC DNA]</scope>
    <source>
        <strain evidence="15 16">SBH6</strain>
    </source>
</reference>
<keyword evidence="6" id="KW-0808">Transferase</keyword>
<evidence type="ECO:0000256" key="12">
    <source>
        <dbReference type="SAM" id="Phobius"/>
    </source>
</evidence>
<dbReference type="GO" id="GO:0016301">
    <property type="term" value="F:kinase activity"/>
    <property type="evidence" value="ECO:0007669"/>
    <property type="project" value="UniProtKB-KW"/>
</dbReference>
<evidence type="ECO:0000313" key="15">
    <source>
        <dbReference type="EMBL" id="XAT64381.1"/>
    </source>
</evidence>
<evidence type="ECO:0000256" key="6">
    <source>
        <dbReference type="ARBA" id="ARBA00022679"/>
    </source>
</evidence>
<sequence length="536" mass="61369">MKSVYDEYNNIGEYGTAHPYIAGPVKNMKIKTRLSVIIAVAFLIYFILIASLVAYLLKSNSDDFYTRWLENDRKSLETIFDREFKDLAEVYYHAINQNVDLSEIARSHEYSYIIFFDRNGNILRVVGNPLFSDSIPNSTFRDIASLAKAYTIPLKGFFYDNGLYMLYSVPVYENGSYKGYTTVLRKFTDSDIEYTKSVLDVDILEFQRERVEKNGEVSIFYPVYDPKNNMIGYFRLAYINDIDPLIVQSYQYGLLASGAILLVTIVALTQIIDRTFLKRLEVLKNFMENISRRGFKTGERVKLSGDDEIRVLADSINSALNVIEHNNKRIEGLSENLRIVNKALRHDLINDLSVIRGFAELAMENQACEYCPRIVERVDKAVNMIRKMKEVEQTISSRDFSSFRISEVIASVMQNYDIKWSIYGDARVMADFGIYSVFENLISNAVKHGKTDRMKFEVLHENGEVTIRTIDYGVGIPEEIRDRIFDEGFTTSSGQGIGLFIVKKLIEKYGGSVSVHTNEPSGTVFTIKLKSVQDNN</sequence>
<keyword evidence="11 12" id="KW-0472">Membrane</keyword>
<dbReference type="EMBL" id="CP087714">
    <property type="protein sequence ID" value="XAT64381.1"/>
    <property type="molecule type" value="Genomic_DNA"/>
</dbReference>
<evidence type="ECO:0000256" key="10">
    <source>
        <dbReference type="ARBA" id="ARBA00023012"/>
    </source>
</evidence>
<evidence type="ECO:0000256" key="7">
    <source>
        <dbReference type="ARBA" id="ARBA00022741"/>
    </source>
</evidence>
<keyword evidence="12" id="KW-0812">Transmembrane</keyword>
<evidence type="ECO:0000259" key="14">
    <source>
        <dbReference type="PROSITE" id="PS50885"/>
    </source>
</evidence>
<dbReference type="InterPro" id="IPR003594">
    <property type="entry name" value="HATPase_dom"/>
</dbReference>
<dbReference type="InterPro" id="IPR004358">
    <property type="entry name" value="Sig_transdc_His_kin-like_C"/>
</dbReference>
<evidence type="ECO:0000256" key="5">
    <source>
        <dbReference type="ARBA" id="ARBA00022553"/>
    </source>
</evidence>
<dbReference type="InterPro" id="IPR003660">
    <property type="entry name" value="HAMP_dom"/>
</dbReference>
<keyword evidence="5" id="KW-0597">Phosphoprotein</keyword>
<evidence type="ECO:0000259" key="13">
    <source>
        <dbReference type="PROSITE" id="PS50109"/>
    </source>
</evidence>
<dbReference type="SUPFAM" id="SSF55890">
    <property type="entry name" value="Sporulation response regulatory protein Spo0B"/>
    <property type="match status" value="1"/>
</dbReference>
<name>A0ABZ3H496_GEOAI</name>
<dbReference type="InterPro" id="IPR005467">
    <property type="entry name" value="His_kinase_dom"/>
</dbReference>
<evidence type="ECO:0000256" key="1">
    <source>
        <dbReference type="ARBA" id="ARBA00000085"/>
    </source>
</evidence>
<dbReference type="PROSITE" id="PS50109">
    <property type="entry name" value="HIS_KIN"/>
    <property type="match status" value="1"/>
</dbReference>
<keyword evidence="8 15" id="KW-0418">Kinase</keyword>
<dbReference type="PANTHER" id="PTHR45528">
    <property type="entry name" value="SENSOR HISTIDINE KINASE CPXA"/>
    <property type="match status" value="1"/>
</dbReference>
<dbReference type="SUPFAM" id="SSF55874">
    <property type="entry name" value="ATPase domain of HSP90 chaperone/DNA topoisomerase II/histidine kinase"/>
    <property type="match status" value="1"/>
</dbReference>
<dbReference type="PANTHER" id="PTHR45528:SF1">
    <property type="entry name" value="SENSOR HISTIDINE KINASE CPXA"/>
    <property type="match status" value="1"/>
</dbReference>
<feature type="transmembrane region" description="Helical" evidence="12">
    <location>
        <begin position="252"/>
        <end position="272"/>
    </location>
</feature>
<evidence type="ECO:0000256" key="2">
    <source>
        <dbReference type="ARBA" id="ARBA00004651"/>
    </source>
</evidence>
<dbReference type="Gene3D" id="3.30.565.10">
    <property type="entry name" value="Histidine kinase-like ATPase, C-terminal domain"/>
    <property type="match status" value="1"/>
</dbReference>
<keyword evidence="4" id="KW-1003">Cell membrane</keyword>
<keyword evidence="9" id="KW-0067">ATP-binding</keyword>
<feature type="domain" description="HAMP" evidence="14">
    <location>
        <begin position="274"/>
        <end position="328"/>
    </location>
</feature>
<dbReference type="InterPro" id="IPR036890">
    <property type="entry name" value="HATPase_C_sf"/>
</dbReference>
<evidence type="ECO:0000256" key="4">
    <source>
        <dbReference type="ARBA" id="ARBA00022475"/>
    </source>
</evidence>
<accession>A0ABZ3H496</accession>
<dbReference type="PROSITE" id="PS50885">
    <property type="entry name" value="HAMP"/>
    <property type="match status" value="1"/>
</dbReference>
<dbReference type="Pfam" id="PF02518">
    <property type="entry name" value="HATPase_c"/>
    <property type="match status" value="1"/>
</dbReference>
<dbReference type="InterPro" id="IPR016120">
    <property type="entry name" value="Sig_transdc_His_kin_SpoOB"/>
</dbReference>
<feature type="domain" description="Histidine kinase" evidence="13">
    <location>
        <begin position="343"/>
        <end position="533"/>
    </location>
</feature>
<keyword evidence="10" id="KW-0902">Two-component regulatory system</keyword>
<dbReference type="Proteomes" id="UP001492541">
    <property type="component" value="Chromosome"/>
</dbReference>
<evidence type="ECO:0000256" key="8">
    <source>
        <dbReference type="ARBA" id="ARBA00022777"/>
    </source>
</evidence>
<dbReference type="PRINTS" id="PR00344">
    <property type="entry name" value="BCTRLSENSOR"/>
</dbReference>
<dbReference type="SMART" id="SM00387">
    <property type="entry name" value="HATPase_c"/>
    <property type="match status" value="1"/>
</dbReference>
<evidence type="ECO:0000256" key="11">
    <source>
        <dbReference type="ARBA" id="ARBA00023136"/>
    </source>
</evidence>
<dbReference type="EC" id="2.7.13.3" evidence="3"/>
<evidence type="ECO:0000313" key="16">
    <source>
        <dbReference type="Proteomes" id="UP001492541"/>
    </source>
</evidence>
<keyword evidence="16" id="KW-1185">Reference proteome</keyword>
<comment type="subcellular location">
    <subcellularLocation>
        <location evidence="2">Cell membrane</location>
        <topology evidence="2">Multi-pass membrane protein</topology>
    </subcellularLocation>
</comment>
<comment type="catalytic activity">
    <reaction evidence="1">
        <text>ATP + protein L-histidine = ADP + protein N-phospho-L-histidine.</text>
        <dbReference type="EC" id="2.7.13.3"/>
    </reaction>
</comment>
<gene>
    <name evidence="15" type="ORF">LPQ35_03150</name>
</gene>
<evidence type="ECO:0000256" key="3">
    <source>
        <dbReference type="ARBA" id="ARBA00012438"/>
    </source>
</evidence>
<evidence type="ECO:0000256" key="9">
    <source>
        <dbReference type="ARBA" id="ARBA00022840"/>
    </source>
</evidence>
<feature type="transmembrane region" description="Helical" evidence="12">
    <location>
        <begin position="36"/>
        <end position="57"/>
    </location>
</feature>
<protein>
    <recommendedName>
        <fullName evidence="3">histidine kinase</fullName>
        <ecNumber evidence="3">2.7.13.3</ecNumber>
    </recommendedName>
</protein>
<dbReference type="RefSeq" id="WP_193805995.1">
    <property type="nucleotide sequence ID" value="NZ_CP087714.1"/>
</dbReference>
<dbReference type="InterPro" id="IPR050398">
    <property type="entry name" value="HssS/ArlS-like"/>
</dbReference>
<dbReference type="GeneID" id="90448649"/>
<dbReference type="Gene3D" id="1.10.287.130">
    <property type="match status" value="1"/>
</dbReference>
<keyword evidence="12" id="KW-1133">Transmembrane helix</keyword>